<dbReference type="KEGG" id="upl:DSM104440_01272"/>
<reference evidence="4 5" key="1">
    <citation type="submission" date="2020-04" db="EMBL/GenBank/DDBJ databases">
        <title>Usitatibacter rugosus gen. nov., sp. nov. and Usitatibacter palustris sp. nov., novel members of Usitatibacteraceae fam. nov. within the order Nitrosomonadales isolated from soil.</title>
        <authorList>
            <person name="Huber K.J."/>
            <person name="Neumann-Schaal M."/>
            <person name="Geppert A."/>
            <person name="Luckner M."/>
            <person name="Wanner G."/>
            <person name="Overmann J."/>
        </authorList>
    </citation>
    <scope>NUCLEOTIDE SEQUENCE [LARGE SCALE GENOMIC DNA]</scope>
    <source>
        <strain evidence="4 5">Swamp67</strain>
    </source>
</reference>
<evidence type="ECO:0000256" key="2">
    <source>
        <dbReference type="ARBA" id="ARBA00022803"/>
    </source>
</evidence>
<evidence type="ECO:0000256" key="3">
    <source>
        <dbReference type="PROSITE-ProRule" id="PRU00339"/>
    </source>
</evidence>
<feature type="repeat" description="TPR" evidence="3">
    <location>
        <begin position="66"/>
        <end position="99"/>
    </location>
</feature>
<proteinExistence type="predicted"/>
<dbReference type="InParanoid" id="A0A6M4H4J8"/>
<protein>
    <submittedName>
        <fullName evidence="4">Uncharacterized protein</fullName>
    </submittedName>
</protein>
<dbReference type="InterPro" id="IPR011990">
    <property type="entry name" value="TPR-like_helical_dom_sf"/>
</dbReference>
<accession>A0A6M4H4J8</accession>
<keyword evidence="5" id="KW-1185">Reference proteome</keyword>
<dbReference type="InterPro" id="IPR051012">
    <property type="entry name" value="CellSynth/LPSAsmb/PSIAsmb"/>
</dbReference>
<dbReference type="PANTHER" id="PTHR45586:SF1">
    <property type="entry name" value="LIPOPOLYSACCHARIDE ASSEMBLY PROTEIN B"/>
    <property type="match status" value="1"/>
</dbReference>
<keyword evidence="1" id="KW-0677">Repeat</keyword>
<dbReference type="Gene3D" id="2.60.120.620">
    <property type="entry name" value="q2cbj1_9rhob like domain"/>
    <property type="match status" value="1"/>
</dbReference>
<dbReference type="PANTHER" id="PTHR45586">
    <property type="entry name" value="TPR REPEAT-CONTAINING PROTEIN PA4667"/>
    <property type="match status" value="1"/>
</dbReference>
<evidence type="ECO:0000313" key="4">
    <source>
        <dbReference type="EMBL" id="QJR14476.1"/>
    </source>
</evidence>
<evidence type="ECO:0000256" key="1">
    <source>
        <dbReference type="ARBA" id="ARBA00022737"/>
    </source>
</evidence>
<dbReference type="InterPro" id="IPR012668">
    <property type="entry name" value="CHP02466"/>
</dbReference>
<sequence length="460" mass="49940">MESGLATIPTMNDHVAAVQRLRKTLAGNSRDGIAWHNLAAAEGDLGHAPEAESAARRAIALGIQAPETHLVLARALQVQRRFDEADRAFEKAIRLRPGYVDAHRDLAQLAWMRTADATTALRRVDGELRRDPRQPGLHLVRSIVLEFANDNASALEAAQAGLVIAATDVDLLRQAAHLSANVGEPERALALAHRALAVAPAAPDVRLSVCEALLACGRHAEATPLLEALRAQDPENQHILAILALAWRLAGDPRYRELFDYGSLVEARYLDAAARTPDFLARVVSGLQGMHQYEAHPLQQSVRGGSQVTLEEADRDNAPLAGLFESIERAASTYLARIGRGNDPMRSRNTGQFAISGAWSVRLRSGGYHADHVHQKGWLSAVCYLSVPPRIGAGAQENDRAGWLRLGKPGIATRPPLPAERHVKPEPGLVVLFPAYMWHGVEPFEDDAPRLSVAMDIVPV</sequence>
<keyword evidence="2 3" id="KW-0802">TPR repeat</keyword>
<dbReference type="PROSITE" id="PS50005">
    <property type="entry name" value="TPR"/>
    <property type="match status" value="1"/>
</dbReference>
<dbReference type="Proteomes" id="UP000503096">
    <property type="component" value="Chromosome"/>
</dbReference>
<organism evidence="4 5">
    <name type="scientific">Usitatibacter palustris</name>
    <dbReference type="NCBI Taxonomy" id="2732487"/>
    <lineage>
        <taxon>Bacteria</taxon>
        <taxon>Pseudomonadati</taxon>
        <taxon>Pseudomonadota</taxon>
        <taxon>Betaproteobacteria</taxon>
        <taxon>Nitrosomonadales</taxon>
        <taxon>Usitatibacteraceae</taxon>
        <taxon>Usitatibacter</taxon>
    </lineage>
</organism>
<dbReference type="SMART" id="SM00028">
    <property type="entry name" value="TPR"/>
    <property type="match status" value="3"/>
</dbReference>
<evidence type="ECO:0000313" key="5">
    <source>
        <dbReference type="Proteomes" id="UP000503096"/>
    </source>
</evidence>
<dbReference type="Pfam" id="PF14559">
    <property type="entry name" value="TPR_19"/>
    <property type="match status" value="1"/>
</dbReference>
<name>A0A6M4H4J8_9PROT</name>
<dbReference type="InterPro" id="IPR019734">
    <property type="entry name" value="TPR_rpt"/>
</dbReference>
<dbReference type="AlphaFoldDB" id="A0A6M4H4J8"/>
<gene>
    <name evidence="4" type="ORF">DSM104440_01272</name>
</gene>
<dbReference type="SUPFAM" id="SSF48452">
    <property type="entry name" value="TPR-like"/>
    <property type="match status" value="1"/>
</dbReference>
<dbReference type="Gene3D" id="1.25.40.10">
    <property type="entry name" value="Tetratricopeptide repeat domain"/>
    <property type="match status" value="1"/>
</dbReference>
<dbReference type="Pfam" id="PF13759">
    <property type="entry name" value="2OG-FeII_Oxy_5"/>
    <property type="match status" value="1"/>
</dbReference>
<dbReference type="EMBL" id="CP053073">
    <property type="protein sequence ID" value="QJR14476.1"/>
    <property type="molecule type" value="Genomic_DNA"/>
</dbReference>